<keyword evidence="3" id="KW-1185">Reference proteome</keyword>
<dbReference type="Proteomes" id="UP001519460">
    <property type="component" value="Unassembled WGS sequence"/>
</dbReference>
<feature type="compositionally biased region" description="Low complexity" evidence="1">
    <location>
        <begin position="12"/>
        <end position="23"/>
    </location>
</feature>
<comment type="caution">
    <text evidence="2">The sequence shown here is derived from an EMBL/GenBank/DDBJ whole genome shotgun (WGS) entry which is preliminary data.</text>
</comment>
<evidence type="ECO:0000256" key="1">
    <source>
        <dbReference type="SAM" id="MobiDB-lite"/>
    </source>
</evidence>
<feature type="region of interest" description="Disordered" evidence="1">
    <location>
        <begin position="146"/>
        <end position="256"/>
    </location>
</feature>
<feature type="region of interest" description="Disordered" evidence="1">
    <location>
        <begin position="294"/>
        <end position="313"/>
    </location>
</feature>
<name>A0ABD0J6Q1_9CAEN</name>
<evidence type="ECO:0000313" key="2">
    <source>
        <dbReference type="EMBL" id="KAK7463236.1"/>
    </source>
</evidence>
<evidence type="ECO:0000313" key="3">
    <source>
        <dbReference type="Proteomes" id="UP001519460"/>
    </source>
</evidence>
<feature type="compositionally biased region" description="Polar residues" evidence="1">
    <location>
        <begin position="1"/>
        <end position="11"/>
    </location>
</feature>
<feature type="compositionally biased region" description="Basic and acidic residues" evidence="1">
    <location>
        <begin position="436"/>
        <end position="460"/>
    </location>
</feature>
<sequence length="759" mass="82067">VVKCESQGNRMASTSSAPSTSYSLAVLPSDRIPPRRNSTALPRDKKMLPSNSATSPSNTTADIDVDLDEVLAHGDPEAVLDVLAMRSHRMRYSDEEVSPTPVPAFPSDDDLELFVRDFAIDDAISDCFADMFSASEEVAAELPANSEAAPKYAKGSKDPQKTKSRGLLSSFWARGVKDRGAQRSTGQGQQKDMPLTLTGKDLGQSVHSDKPSTSYATSTKNPTSSPNKSKQPSTAQKKRRLAGAGVTPLESRLSRGGKVTGNKIFVAKQPEVMTRPVTSSRDELTETVTEQHVTAVTSEAEQELPAADVSSSKENMTSAEGLFSSQTTQSTQTSETVERLEQGRQLVMNCLASAITQLSDLTSRPTADPAFLSVLSELERAMLEVDCQSKWLQQLRTYGDTTSVTSAANVTKSDADPSVEQDSNFRLAFALDTMSEKKTEHRKGAYSDDAKTSGKEDRKPRVLPLASPPTSLDGGNPDLAPTDHKNAAAATAEHDKNASSTLDKVPQTDDHSHWMTKENDDVSCVASHDSRISAFDSDVTPTEQGAESFSEVTSLITSSFDVSTADADLRHERLQRHLTALIQQTAQPALTMETVVTATGERLSCQERLHVEHVNQGTMYPFSTRRETQHQVLAGVSAAASAGMETPAAEHRMNSAHAVSSEDRSFGAGRTELGTARSAGHAGRLAHVTHKGGSARRLFSPDRQVSLVSARQMTSREFQESYDRTYDAGKAKRSQLDGDIPWDMLQFSDTDDEASTCRA</sequence>
<feature type="region of interest" description="Disordered" evidence="1">
    <location>
        <begin position="436"/>
        <end position="510"/>
    </location>
</feature>
<feature type="non-terminal residue" evidence="2">
    <location>
        <position position="759"/>
    </location>
</feature>
<organism evidence="2 3">
    <name type="scientific">Batillaria attramentaria</name>
    <dbReference type="NCBI Taxonomy" id="370345"/>
    <lineage>
        <taxon>Eukaryota</taxon>
        <taxon>Metazoa</taxon>
        <taxon>Spiralia</taxon>
        <taxon>Lophotrochozoa</taxon>
        <taxon>Mollusca</taxon>
        <taxon>Gastropoda</taxon>
        <taxon>Caenogastropoda</taxon>
        <taxon>Sorbeoconcha</taxon>
        <taxon>Cerithioidea</taxon>
        <taxon>Batillariidae</taxon>
        <taxon>Batillaria</taxon>
    </lineage>
</organism>
<gene>
    <name evidence="2" type="ORF">BaRGS_00038197</name>
</gene>
<protein>
    <submittedName>
        <fullName evidence="2">Uncharacterized protein</fullName>
    </submittedName>
</protein>
<reference evidence="2 3" key="1">
    <citation type="journal article" date="2023" name="Sci. Data">
        <title>Genome assembly of the Korean intertidal mud-creeper Batillaria attramentaria.</title>
        <authorList>
            <person name="Patra A.K."/>
            <person name="Ho P.T."/>
            <person name="Jun S."/>
            <person name="Lee S.J."/>
            <person name="Kim Y."/>
            <person name="Won Y.J."/>
        </authorList>
    </citation>
    <scope>NUCLEOTIDE SEQUENCE [LARGE SCALE GENOMIC DNA]</scope>
    <source>
        <strain evidence="2">Wonlab-2016</strain>
    </source>
</reference>
<feature type="compositionally biased region" description="Low complexity" evidence="1">
    <location>
        <begin position="49"/>
        <end position="60"/>
    </location>
</feature>
<proteinExistence type="predicted"/>
<feature type="compositionally biased region" description="Basic and acidic residues" evidence="1">
    <location>
        <begin position="481"/>
        <end position="497"/>
    </location>
</feature>
<feature type="non-terminal residue" evidence="2">
    <location>
        <position position="1"/>
    </location>
</feature>
<feature type="region of interest" description="Disordered" evidence="1">
    <location>
        <begin position="1"/>
        <end position="60"/>
    </location>
</feature>
<feature type="compositionally biased region" description="Polar residues" evidence="1">
    <location>
        <begin position="211"/>
        <end position="235"/>
    </location>
</feature>
<dbReference type="AlphaFoldDB" id="A0ABD0J6Q1"/>
<accession>A0ABD0J6Q1</accession>
<dbReference type="EMBL" id="JACVVK020000605">
    <property type="protein sequence ID" value="KAK7463236.1"/>
    <property type="molecule type" value="Genomic_DNA"/>
</dbReference>